<evidence type="ECO:0000313" key="1">
    <source>
        <dbReference type="EMBL" id="MDN3203428.1"/>
    </source>
</evidence>
<proteinExistence type="predicted"/>
<dbReference type="EMBL" id="JAUEPH010000002">
    <property type="protein sequence ID" value="MDN3203428.1"/>
    <property type="molecule type" value="Genomic_DNA"/>
</dbReference>
<dbReference type="RefSeq" id="WP_289998990.1">
    <property type="nucleotide sequence ID" value="NZ_JAUEPH010000002.1"/>
</dbReference>
<dbReference type="Proteomes" id="UP001171916">
    <property type="component" value="Unassembled WGS sequence"/>
</dbReference>
<protein>
    <recommendedName>
        <fullName evidence="3">Bacterial surface antigen (D15) domain-containing protein</fullName>
    </recommendedName>
</protein>
<gene>
    <name evidence="1" type="ORF">QVH07_04685</name>
</gene>
<reference evidence="1" key="1">
    <citation type="submission" date="2023-06" db="EMBL/GenBank/DDBJ databases">
        <title>Robiginitalea aurantiacus sp. nov. and Algoriphagus sediminis sp. nov., isolated from coastal sediment.</title>
        <authorList>
            <person name="Zhou Z.Y."/>
            <person name="An J."/>
            <person name="Jia Y.W."/>
            <person name="Du Z.J."/>
        </authorList>
    </citation>
    <scope>NUCLEOTIDE SEQUENCE</scope>
    <source>
        <strain evidence="1">C2-7</strain>
    </source>
</reference>
<organism evidence="1 2">
    <name type="scientific">Algoriphagus sediminis</name>
    <dbReference type="NCBI Taxonomy" id="3057113"/>
    <lineage>
        <taxon>Bacteria</taxon>
        <taxon>Pseudomonadati</taxon>
        <taxon>Bacteroidota</taxon>
        <taxon>Cytophagia</taxon>
        <taxon>Cytophagales</taxon>
        <taxon>Cyclobacteriaceae</taxon>
        <taxon>Algoriphagus</taxon>
    </lineage>
</organism>
<name>A0ABT7YAA9_9BACT</name>
<evidence type="ECO:0008006" key="3">
    <source>
        <dbReference type="Google" id="ProtNLM"/>
    </source>
</evidence>
<sequence>MRKILQYVFLIFFISMASSGPGFSQKFYEKRSSVYAVAGTSGARLNQFDQILTERGITGLPNRYQTVGLGVQSRLNDLVVGFEIYQNSGGNGKLDDYRIDYRTSRALVNIGYSFTEESRFQLIHYMSLGVGFLNFQMLPLEEPSQIDQFLEDPARGFVLRENDIQKGTSKYGNFLTEIGFHLSYDFALPGREEAISLIGKFGYSFSPFQGEWTMNGVSFENTQEGAFLRVGAGITIPDRNFFYKDASISFSLLNGFHFSKPDQLNSRLSEAGLNPFEGTPSNLGLKILGQNEKLLYGLEIYNLALDGRASDFQSHSLNSLRLYGDFGWKIFQVDNFATGVLGGLGYGNIRYTITQDNKPDFPQLFEERDFDGYLRNGGLMGKPEVFFEYGLPIQDGRLFDLVFSTSFGYEFPLSNYRLADLSMAKYMAAPYWNLAIGIRP</sequence>
<comment type="caution">
    <text evidence="1">The sequence shown here is derived from an EMBL/GenBank/DDBJ whole genome shotgun (WGS) entry which is preliminary data.</text>
</comment>
<accession>A0ABT7YAA9</accession>
<keyword evidence="2" id="KW-1185">Reference proteome</keyword>
<evidence type="ECO:0000313" key="2">
    <source>
        <dbReference type="Proteomes" id="UP001171916"/>
    </source>
</evidence>